<dbReference type="PRINTS" id="PR01703">
    <property type="entry name" value="MNSODISMTASE"/>
</dbReference>
<reference evidence="11" key="1">
    <citation type="submission" date="2016-10" db="EMBL/GenBank/DDBJ databases">
        <authorList>
            <person name="Varghese N."/>
            <person name="Submissions S."/>
        </authorList>
    </citation>
    <scope>NUCLEOTIDE SEQUENCE [LARGE SCALE GENOMIC DNA]</scope>
    <source>
        <strain evidence="11">AAP</strain>
    </source>
</reference>
<feature type="domain" description="Manganese/iron superoxide dismutase N-terminal" evidence="8">
    <location>
        <begin position="3"/>
        <end position="82"/>
    </location>
</feature>
<feature type="binding site" evidence="6">
    <location>
        <position position="157"/>
    </location>
    <ligand>
        <name>Mn(2+)</name>
        <dbReference type="ChEBI" id="CHEBI:29035"/>
    </ligand>
</feature>
<dbReference type="InterPro" id="IPR036324">
    <property type="entry name" value="Mn/Fe_SOD_N_sf"/>
</dbReference>
<gene>
    <name evidence="10" type="ORF">SAMN05192555_101296</name>
</gene>
<evidence type="ECO:0000313" key="11">
    <source>
        <dbReference type="Proteomes" id="UP000199107"/>
    </source>
</evidence>
<dbReference type="EMBL" id="FNGH01000001">
    <property type="protein sequence ID" value="SDK82976.1"/>
    <property type="molecule type" value="Genomic_DNA"/>
</dbReference>
<feature type="binding site" evidence="6">
    <location>
        <position position="27"/>
    </location>
    <ligand>
        <name>Mn(2+)</name>
        <dbReference type="ChEBI" id="CHEBI:29035"/>
    </ligand>
</feature>
<keyword evidence="11" id="KW-1185">Reference proteome</keyword>
<proteinExistence type="inferred from homology"/>
<dbReference type="RefSeq" id="WP_089656734.1">
    <property type="nucleotide sequence ID" value="NZ_FNGH01000001.1"/>
</dbReference>
<keyword evidence="2 6" id="KW-0479">Metal-binding</keyword>
<dbReference type="SUPFAM" id="SSF54719">
    <property type="entry name" value="Fe,Mn superoxide dismutase (SOD), C-terminal domain"/>
    <property type="match status" value="1"/>
</dbReference>
<dbReference type="GO" id="GO:0046872">
    <property type="term" value="F:metal ion binding"/>
    <property type="evidence" value="ECO:0007669"/>
    <property type="project" value="UniProtKB-KW"/>
</dbReference>
<evidence type="ECO:0000313" key="10">
    <source>
        <dbReference type="EMBL" id="SDK82976.1"/>
    </source>
</evidence>
<evidence type="ECO:0000259" key="9">
    <source>
        <dbReference type="Pfam" id="PF02777"/>
    </source>
</evidence>
<dbReference type="PIRSF" id="PIRSF000349">
    <property type="entry name" value="SODismutase"/>
    <property type="match status" value="1"/>
</dbReference>
<evidence type="ECO:0000259" key="8">
    <source>
        <dbReference type="Pfam" id="PF00081"/>
    </source>
</evidence>
<dbReference type="AlphaFoldDB" id="A0A1G9F3K9"/>
<feature type="domain" description="Manganese/iron superoxide dismutase C-terminal" evidence="9">
    <location>
        <begin position="89"/>
        <end position="190"/>
    </location>
</feature>
<evidence type="ECO:0000256" key="2">
    <source>
        <dbReference type="ARBA" id="ARBA00022723"/>
    </source>
</evidence>
<dbReference type="OrthoDB" id="9803125at2"/>
<dbReference type="Gene3D" id="1.10.287.990">
    <property type="entry name" value="Fe,Mn superoxide dismutase (SOD) domain"/>
    <property type="match status" value="1"/>
</dbReference>
<feature type="binding site" evidence="6">
    <location>
        <position position="161"/>
    </location>
    <ligand>
        <name>Mn(2+)</name>
        <dbReference type="ChEBI" id="CHEBI:29035"/>
    </ligand>
</feature>
<accession>A0A1G9F3K9</accession>
<dbReference type="PANTHER" id="PTHR42769:SF3">
    <property type="entry name" value="SUPEROXIDE DISMUTASE [FE] 2, CHLOROPLASTIC"/>
    <property type="match status" value="1"/>
</dbReference>
<dbReference type="Gene3D" id="3.55.40.20">
    <property type="entry name" value="Iron/manganese superoxide dismutase, C-terminal domain"/>
    <property type="match status" value="1"/>
</dbReference>
<keyword evidence="4" id="KW-0408">Iron</keyword>
<dbReference type="FunFam" id="1.10.287.990:FF:000002">
    <property type="entry name" value="Superoxide dismutase"/>
    <property type="match status" value="1"/>
</dbReference>
<comment type="similarity">
    <text evidence="1 7">Belongs to the iron/manganese superoxide dismutase family.</text>
</comment>
<dbReference type="Proteomes" id="UP000199107">
    <property type="component" value="Unassembled WGS sequence"/>
</dbReference>
<dbReference type="PANTHER" id="PTHR42769">
    <property type="entry name" value="SUPEROXIDE DISMUTASE"/>
    <property type="match status" value="1"/>
</dbReference>
<dbReference type="STRING" id="48727.SAMN05192555_101296"/>
<sequence>MAFELPALPYDKGALAPYLSAEALDYHHGKHHQAHVDTLNALVEGTEYDRQSLEDIIQSTSGKLFHQAAQAWNHTFFWHCLSPQGGGEPHGDVGQAIVTEYGTFAAFKEAFNGIALDHLGVGWIWLVKRGDGGVEIVASHDADTPIAHGQTPLLVVDLWEHAYYIDYRHARGKYLEAIWQLINWDFVNQNVS</sequence>
<dbReference type="InterPro" id="IPR019831">
    <property type="entry name" value="Mn/Fe_SOD_N"/>
</dbReference>
<dbReference type="GO" id="GO:0004784">
    <property type="term" value="F:superoxide dismutase activity"/>
    <property type="evidence" value="ECO:0007669"/>
    <property type="project" value="UniProtKB-EC"/>
</dbReference>
<evidence type="ECO:0000256" key="6">
    <source>
        <dbReference type="PIRSR" id="PIRSR000349-1"/>
    </source>
</evidence>
<name>A0A1G9F3K9_9GAMM</name>
<protein>
    <recommendedName>
        <fullName evidence="7">Superoxide dismutase</fullName>
        <ecNumber evidence="7">1.15.1.1</ecNumber>
    </recommendedName>
</protein>
<dbReference type="PROSITE" id="PS00088">
    <property type="entry name" value="SOD_MN"/>
    <property type="match status" value="1"/>
</dbReference>
<evidence type="ECO:0000256" key="7">
    <source>
        <dbReference type="RuleBase" id="RU000414"/>
    </source>
</evidence>
<dbReference type="Pfam" id="PF00081">
    <property type="entry name" value="Sod_Fe_N"/>
    <property type="match status" value="1"/>
</dbReference>
<evidence type="ECO:0000256" key="4">
    <source>
        <dbReference type="ARBA" id="ARBA00023004"/>
    </source>
</evidence>
<dbReference type="InterPro" id="IPR019833">
    <property type="entry name" value="Mn/Fe_SOD_BS"/>
</dbReference>
<dbReference type="EC" id="1.15.1.1" evidence="7"/>
<evidence type="ECO:0000256" key="3">
    <source>
        <dbReference type="ARBA" id="ARBA00023002"/>
    </source>
</evidence>
<dbReference type="InterPro" id="IPR019832">
    <property type="entry name" value="Mn/Fe_SOD_C"/>
</dbReference>
<comment type="catalytic activity">
    <reaction evidence="5 7">
        <text>2 superoxide + 2 H(+) = H2O2 + O2</text>
        <dbReference type="Rhea" id="RHEA:20696"/>
        <dbReference type="ChEBI" id="CHEBI:15378"/>
        <dbReference type="ChEBI" id="CHEBI:15379"/>
        <dbReference type="ChEBI" id="CHEBI:16240"/>
        <dbReference type="ChEBI" id="CHEBI:18421"/>
        <dbReference type="EC" id="1.15.1.1"/>
    </reaction>
</comment>
<organism evidence="10 11">
    <name type="scientific">Franzmannia pantelleriensis</name>
    <dbReference type="NCBI Taxonomy" id="48727"/>
    <lineage>
        <taxon>Bacteria</taxon>
        <taxon>Pseudomonadati</taxon>
        <taxon>Pseudomonadota</taxon>
        <taxon>Gammaproteobacteria</taxon>
        <taxon>Oceanospirillales</taxon>
        <taxon>Halomonadaceae</taxon>
        <taxon>Franzmannia</taxon>
    </lineage>
</organism>
<comment type="function">
    <text evidence="7">Destroys radicals which are normally produced within the cells and which are toxic to biological systems.</text>
</comment>
<dbReference type="InterPro" id="IPR001189">
    <property type="entry name" value="Mn/Fe_SOD"/>
</dbReference>
<dbReference type="InterPro" id="IPR036314">
    <property type="entry name" value="SOD_C_sf"/>
</dbReference>
<dbReference type="SUPFAM" id="SSF46609">
    <property type="entry name" value="Fe,Mn superoxide dismutase (SOD), N-terminal domain"/>
    <property type="match status" value="1"/>
</dbReference>
<dbReference type="Pfam" id="PF02777">
    <property type="entry name" value="Sod_Fe_C"/>
    <property type="match status" value="1"/>
</dbReference>
<evidence type="ECO:0000256" key="5">
    <source>
        <dbReference type="ARBA" id="ARBA00049204"/>
    </source>
</evidence>
<keyword evidence="3 7" id="KW-0560">Oxidoreductase</keyword>
<evidence type="ECO:0000256" key="1">
    <source>
        <dbReference type="ARBA" id="ARBA00008714"/>
    </source>
</evidence>
<feature type="binding site" evidence="6">
    <location>
        <position position="74"/>
    </location>
    <ligand>
        <name>Mn(2+)</name>
        <dbReference type="ChEBI" id="CHEBI:29035"/>
    </ligand>
</feature>